<dbReference type="AlphaFoldDB" id="A0A1S1LQR2"/>
<evidence type="ECO:0000313" key="1">
    <source>
        <dbReference type="EMBL" id="OHU57061.1"/>
    </source>
</evidence>
<evidence type="ECO:0000313" key="2">
    <source>
        <dbReference type="Proteomes" id="UP000180043"/>
    </source>
</evidence>
<comment type="caution">
    <text evidence="1">The sequence shown here is derived from an EMBL/GenBank/DDBJ whole genome shotgun (WGS) entry which is preliminary data.</text>
</comment>
<organism evidence="1 2">
    <name type="scientific">Mycobacteroides chelonae</name>
    <name type="common">Mycobacterium chelonae</name>
    <dbReference type="NCBI Taxonomy" id="1774"/>
    <lineage>
        <taxon>Bacteria</taxon>
        <taxon>Bacillati</taxon>
        <taxon>Actinomycetota</taxon>
        <taxon>Actinomycetes</taxon>
        <taxon>Mycobacteriales</taxon>
        <taxon>Mycobacteriaceae</taxon>
        <taxon>Mycobacteroides</taxon>
    </lineage>
</organism>
<sequence>MGADHRHKGVHDGPLLAAAPIGYIAVGKQWRTAVFADCERDDCRWATRAFRAHEVLVVDVPPSRSESLQRLRYGLKAAQRIRLVVDVGLIAPRAPNRNALARGHERAAGAGRGAHADLLTGA</sequence>
<gene>
    <name evidence="1" type="ORF">BKG82_12780</name>
</gene>
<proteinExistence type="predicted"/>
<accession>A0A1S1LQR2</accession>
<name>A0A1S1LQR2_MYCCH</name>
<reference evidence="1 2" key="1">
    <citation type="submission" date="2016-10" db="EMBL/GenBank/DDBJ databases">
        <title>Evaluation of Human, Veterinary and Environmental Mycobacterium chelonae Isolates by Core Genome Phylogenomic Analysis, Targeted Gene Comparison, and Anti-microbial Susceptibility Patterns: A Tale of Mistaken Identities.</title>
        <authorList>
            <person name="Fogelson S.B."/>
            <person name="Camus A.C."/>
            <person name="Lorenz W."/>
            <person name="Vasireddy R."/>
            <person name="Vasireddy S."/>
            <person name="Smith T."/>
            <person name="Brown-Elliott B.A."/>
            <person name="Wallace R.J.Jr."/>
            <person name="Hasan N.A."/>
            <person name="Reischl U."/>
            <person name="Sanchez S."/>
        </authorList>
    </citation>
    <scope>NUCLEOTIDE SEQUENCE [LARGE SCALE GENOMIC DNA]</scope>
    <source>
        <strain evidence="1 2">15515</strain>
    </source>
</reference>
<dbReference type="Proteomes" id="UP000180043">
    <property type="component" value="Unassembled WGS sequence"/>
</dbReference>
<dbReference type="EMBL" id="MLIQ01000014">
    <property type="protein sequence ID" value="OHU57061.1"/>
    <property type="molecule type" value="Genomic_DNA"/>
</dbReference>
<protein>
    <submittedName>
        <fullName evidence="1">Uncharacterized protein</fullName>
    </submittedName>
</protein>